<proteinExistence type="predicted"/>
<sequence>MCVRMDAQASRSILDPIREESKWEKKEARLTLSWCQLGVVDGQHCSLLPAVVVVGAWVGAVLGRAAPAPEVKLVWSSPPGLSTLGNCNPEQVPPAFHPAFPVGPIQVRACRAGGRTVLVQQNTYFVRSTLAGGSTFPVAVAQLISPFDDAAKEDKIQGSFPVLTSYNVRLHICVASGPHPTHSPPCTHHLEQGSSGRNLTSCSGPRGRGFAVDLVPLPASRRTACNRLCCTPYIDFLLFCLLDARGTMQTPVSPSQQATKNRRRPGPQPCTPGVLQARLSMPRSAASMVVHYWEAAATAEALAAARHRDTNETGTIKGRKGTNGCIQTSSRPFPHPNPRPDSNQR</sequence>
<accession>A0ACC4DCZ6</accession>
<evidence type="ECO:0000313" key="1">
    <source>
        <dbReference type="EMBL" id="KAL3953168.1"/>
    </source>
</evidence>
<reference evidence="1" key="1">
    <citation type="submission" date="2024-12" db="EMBL/GenBank/DDBJ databases">
        <title>Comparative genomics and development of molecular markers within Purpureocillium lilacinum and among Purpureocillium species.</title>
        <authorList>
            <person name="Yeh Z.-Y."/>
            <person name="Ni N.-T."/>
            <person name="Lo P.-H."/>
            <person name="Mushyakhwo K."/>
            <person name="Lin C.-F."/>
            <person name="Nai Y.-S."/>
        </authorList>
    </citation>
    <scope>NUCLEOTIDE SEQUENCE</scope>
    <source>
        <strain evidence="1">NCHU-NPUST-175</strain>
    </source>
</reference>
<dbReference type="Proteomes" id="UP001638806">
    <property type="component" value="Unassembled WGS sequence"/>
</dbReference>
<gene>
    <name evidence="1" type="ORF">ACCO45_013111</name>
</gene>
<organism evidence="1 2">
    <name type="scientific">Purpureocillium lilacinum</name>
    <name type="common">Paecilomyces lilacinus</name>
    <dbReference type="NCBI Taxonomy" id="33203"/>
    <lineage>
        <taxon>Eukaryota</taxon>
        <taxon>Fungi</taxon>
        <taxon>Dikarya</taxon>
        <taxon>Ascomycota</taxon>
        <taxon>Pezizomycotina</taxon>
        <taxon>Sordariomycetes</taxon>
        <taxon>Hypocreomycetidae</taxon>
        <taxon>Hypocreales</taxon>
        <taxon>Ophiocordycipitaceae</taxon>
        <taxon>Purpureocillium</taxon>
    </lineage>
</organism>
<dbReference type="EMBL" id="JBGNUJ010000012">
    <property type="protein sequence ID" value="KAL3953168.1"/>
    <property type="molecule type" value="Genomic_DNA"/>
</dbReference>
<protein>
    <submittedName>
        <fullName evidence="1">Uncharacterized protein</fullName>
    </submittedName>
</protein>
<name>A0ACC4DCZ6_PURLI</name>
<keyword evidence="2" id="KW-1185">Reference proteome</keyword>
<evidence type="ECO:0000313" key="2">
    <source>
        <dbReference type="Proteomes" id="UP001638806"/>
    </source>
</evidence>
<comment type="caution">
    <text evidence="1">The sequence shown here is derived from an EMBL/GenBank/DDBJ whole genome shotgun (WGS) entry which is preliminary data.</text>
</comment>